<comment type="caution">
    <text evidence="1">The sequence shown here is derived from an EMBL/GenBank/DDBJ whole genome shotgun (WGS) entry which is preliminary data.</text>
</comment>
<gene>
    <name evidence="1" type="ORF">SHD_2090</name>
</gene>
<evidence type="ECO:0000313" key="1">
    <source>
        <dbReference type="EMBL" id="ESE41180.1"/>
    </source>
</evidence>
<dbReference type="Proteomes" id="UP000017548">
    <property type="component" value="Unassembled WGS sequence"/>
</dbReference>
<name>A0ABN0PMC7_9GAMM</name>
<proteinExistence type="predicted"/>
<protein>
    <submittedName>
        <fullName evidence="1">Uncharacterized protein</fullName>
    </submittedName>
</protein>
<keyword evidence="2" id="KW-1185">Reference proteome</keyword>
<organism evidence="1 2">
    <name type="scientific">Shewanella decolorationis S12</name>
    <dbReference type="NCBI Taxonomy" id="1353536"/>
    <lineage>
        <taxon>Bacteria</taxon>
        <taxon>Pseudomonadati</taxon>
        <taxon>Pseudomonadota</taxon>
        <taxon>Gammaproteobacteria</taxon>
        <taxon>Alteromonadales</taxon>
        <taxon>Shewanellaceae</taxon>
        <taxon>Shewanella</taxon>
    </lineage>
</organism>
<dbReference type="EMBL" id="AXZL01000066">
    <property type="protein sequence ID" value="ESE41180.1"/>
    <property type="molecule type" value="Genomic_DNA"/>
</dbReference>
<evidence type="ECO:0000313" key="2">
    <source>
        <dbReference type="Proteomes" id="UP000017548"/>
    </source>
</evidence>
<dbReference type="RefSeq" id="WP_023267101.1">
    <property type="nucleotide sequence ID" value="NZ_AXZL01000066.1"/>
</dbReference>
<accession>A0ABN0PMC7</accession>
<sequence>MNENVEIPLLINDLIITSKHLRLGEEAQASKHLRMCLDKLETLISTDMGKSRIASLLPQMLSAHERSDWLSLADYLEFEIPDILTHIS</sequence>
<reference evidence="1 2" key="1">
    <citation type="journal article" date="2013" name="Genome Announc.">
        <title>Draft Genome Sequence of Shewanella decolorationis S12, a Dye-Degrading Bacterium Isolated from a Wastewater Treatment Plant.</title>
        <authorList>
            <person name="Xu M."/>
            <person name="Fang Y."/>
            <person name="Liu J."/>
            <person name="Chen X."/>
            <person name="Sun G."/>
            <person name="Guo J."/>
            <person name="Hua Z."/>
            <person name="Tu Q."/>
            <person name="Wu L."/>
            <person name="Zhou J."/>
            <person name="Liu X."/>
        </authorList>
    </citation>
    <scope>NUCLEOTIDE SEQUENCE [LARGE SCALE GENOMIC DNA]</scope>
    <source>
        <strain evidence="1 2">S12</strain>
    </source>
</reference>